<dbReference type="Proteomes" id="UP000030689">
    <property type="component" value="Unassembled WGS sequence"/>
</dbReference>
<protein>
    <recommendedName>
        <fullName evidence="1">F-box associated beta-propeller type 1 domain-containing protein</fullName>
    </recommendedName>
</protein>
<evidence type="ECO:0000313" key="2">
    <source>
        <dbReference type="EMBL" id="ESQ56174.1"/>
    </source>
</evidence>
<dbReference type="NCBIfam" id="TIGR01640">
    <property type="entry name" value="F_box_assoc_1"/>
    <property type="match status" value="1"/>
</dbReference>
<keyword evidence="3" id="KW-1185">Reference proteome</keyword>
<sequence length="225" mass="26714">SLNQLRSTCRRWYVLFKDKRFMEENMDKAAAQVISKNDYSVYSVTINLQEIGNNFDPSIEFTGKLDSEHVMISTIFHCNGFLLCTTKDNRLFVWNPCTGQTRWIQPSGSKTWYENDYVLGYESNNKSGYSYKILTSCYEGRDPIVEGNNSKILEIYELKSESWRRLDDVPQNWRIRGSSVSLKGNPYWVAWDFDTNIFLLRFDFKRERFERLSLPFQFFFFFANL</sequence>
<feature type="non-terminal residue" evidence="2">
    <location>
        <position position="1"/>
    </location>
</feature>
<dbReference type="KEGG" id="eus:EUTSA_v10026768mg"/>
<dbReference type="InterPro" id="IPR011043">
    <property type="entry name" value="Gal_Oxase/kelch_b-propeller"/>
</dbReference>
<proteinExistence type="predicted"/>
<dbReference type="InterPro" id="IPR050796">
    <property type="entry name" value="SCF_F-box_component"/>
</dbReference>
<dbReference type="OMA" id="KTWYEND"/>
<dbReference type="PANTHER" id="PTHR31672:SF13">
    <property type="entry name" value="F-BOX PROTEIN CPR30-LIKE"/>
    <property type="match status" value="1"/>
</dbReference>
<dbReference type="Pfam" id="PF07734">
    <property type="entry name" value="FBA_1"/>
    <property type="match status" value="1"/>
</dbReference>
<dbReference type="SUPFAM" id="SSF50965">
    <property type="entry name" value="Galactose oxidase, central domain"/>
    <property type="match status" value="1"/>
</dbReference>
<evidence type="ECO:0000259" key="1">
    <source>
        <dbReference type="Pfam" id="PF07734"/>
    </source>
</evidence>
<dbReference type="AlphaFoldDB" id="V4MHV3"/>
<evidence type="ECO:0000313" key="3">
    <source>
        <dbReference type="Proteomes" id="UP000030689"/>
    </source>
</evidence>
<dbReference type="InterPro" id="IPR017451">
    <property type="entry name" value="F-box-assoc_interact_dom"/>
</dbReference>
<name>V4MHV3_EUTSA</name>
<dbReference type="PANTHER" id="PTHR31672">
    <property type="entry name" value="BNACNNG10540D PROTEIN"/>
    <property type="match status" value="1"/>
</dbReference>
<dbReference type="OrthoDB" id="591557at2759"/>
<feature type="domain" description="F-box associated beta-propeller type 1" evidence="1">
    <location>
        <begin position="32"/>
        <end position="218"/>
    </location>
</feature>
<accession>V4MHV3</accession>
<organism evidence="2 3">
    <name type="scientific">Eutrema salsugineum</name>
    <name type="common">Saltwater cress</name>
    <name type="synonym">Sisymbrium salsugineum</name>
    <dbReference type="NCBI Taxonomy" id="72664"/>
    <lineage>
        <taxon>Eukaryota</taxon>
        <taxon>Viridiplantae</taxon>
        <taxon>Streptophyta</taxon>
        <taxon>Embryophyta</taxon>
        <taxon>Tracheophyta</taxon>
        <taxon>Spermatophyta</taxon>
        <taxon>Magnoliopsida</taxon>
        <taxon>eudicotyledons</taxon>
        <taxon>Gunneridae</taxon>
        <taxon>Pentapetalae</taxon>
        <taxon>rosids</taxon>
        <taxon>malvids</taxon>
        <taxon>Brassicales</taxon>
        <taxon>Brassicaceae</taxon>
        <taxon>Eutremeae</taxon>
        <taxon>Eutrema</taxon>
    </lineage>
</organism>
<dbReference type="EMBL" id="KI517384">
    <property type="protein sequence ID" value="ESQ56174.1"/>
    <property type="molecule type" value="Genomic_DNA"/>
</dbReference>
<gene>
    <name evidence="2" type="ORF">EUTSA_v10026768mg</name>
</gene>
<dbReference type="InterPro" id="IPR006527">
    <property type="entry name" value="F-box-assoc_dom_typ1"/>
</dbReference>
<dbReference type="Gramene" id="ESQ56174">
    <property type="protein sequence ID" value="ESQ56174"/>
    <property type="gene ID" value="EUTSA_v10026768mg"/>
</dbReference>
<reference evidence="2 3" key="1">
    <citation type="journal article" date="2013" name="Front. Plant Sci.">
        <title>The Reference Genome of the Halophytic Plant Eutrema salsugineum.</title>
        <authorList>
            <person name="Yang R."/>
            <person name="Jarvis D.E."/>
            <person name="Chen H."/>
            <person name="Beilstein M.A."/>
            <person name="Grimwood J."/>
            <person name="Jenkins J."/>
            <person name="Shu S."/>
            <person name="Prochnik S."/>
            <person name="Xin M."/>
            <person name="Ma C."/>
            <person name="Schmutz J."/>
            <person name="Wing R.A."/>
            <person name="Mitchell-Olds T."/>
            <person name="Schumaker K.S."/>
            <person name="Wang X."/>
        </authorList>
    </citation>
    <scope>NUCLEOTIDE SEQUENCE [LARGE SCALE GENOMIC DNA]</scope>
</reference>